<dbReference type="CDD" id="cd11537">
    <property type="entry name" value="NTP-PPase_RS21-C6_like"/>
    <property type="match status" value="1"/>
</dbReference>
<proteinExistence type="predicted"/>
<dbReference type="PANTHER" id="PTHR46523">
    <property type="entry name" value="DCTP PYROPHOSPHATASE 1"/>
    <property type="match status" value="1"/>
</dbReference>
<dbReference type="Pfam" id="PF12643">
    <property type="entry name" value="MazG-like"/>
    <property type="match status" value="1"/>
</dbReference>
<dbReference type="Gene3D" id="1.10.287.1080">
    <property type="entry name" value="MazG-like"/>
    <property type="match status" value="1"/>
</dbReference>
<dbReference type="AlphaFoldDB" id="A0A3B1BD08"/>
<evidence type="ECO:0008006" key="2">
    <source>
        <dbReference type="Google" id="ProtNLM"/>
    </source>
</evidence>
<dbReference type="GO" id="GO:0009143">
    <property type="term" value="P:nucleoside triphosphate catabolic process"/>
    <property type="evidence" value="ECO:0007669"/>
    <property type="project" value="InterPro"/>
</dbReference>
<dbReference type="GO" id="GO:0047429">
    <property type="term" value="F:nucleoside triphosphate diphosphatase activity"/>
    <property type="evidence" value="ECO:0007669"/>
    <property type="project" value="InterPro"/>
</dbReference>
<organism evidence="1">
    <name type="scientific">hydrothermal vent metagenome</name>
    <dbReference type="NCBI Taxonomy" id="652676"/>
    <lineage>
        <taxon>unclassified sequences</taxon>
        <taxon>metagenomes</taxon>
        <taxon>ecological metagenomes</taxon>
    </lineage>
</organism>
<sequence>MAVCDLSSLQQELLEFARLRDWEQFHAPKNLAMALSVEASELLEHFQWLNEQQSKTLNSEKKHAVSLEMADVFIYLIRLASELEVDLLAAVKEKMKINNSKYPVEKVRGSSKKYNEYE</sequence>
<name>A0A3B1BD08_9ZZZZ</name>
<gene>
    <name evidence="1" type="ORF">MNBD_GAMMA24-1435</name>
</gene>
<dbReference type="PANTHER" id="PTHR46523:SF1">
    <property type="entry name" value="DCTP PYROPHOSPHATASE 1"/>
    <property type="match status" value="1"/>
</dbReference>
<accession>A0A3B1BD08</accession>
<evidence type="ECO:0000313" key="1">
    <source>
        <dbReference type="EMBL" id="VAX13972.1"/>
    </source>
</evidence>
<dbReference type="SUPFAM" id="SSF101386">
    <property type="entry name" value="all-alpha NTP pyrophosphatases"/>
    <property type="match status" value="1"/>
</dbReference>
<reference evidence="1" key="1">
    <citation type="submission" date="2018-06" db="EMBL/GenBank/DDBJ databases">
        <authorList>
            <person name="Zhirakovskaya E."/>
        </authorList>
    </citation>
    <scope>NUCLEOTIDE SEQUENCE</scope>
</reference>
<dbReference type="InterPro" id="IPR052555">
    <property type="entry name" value="dCTP_Pyrophosphatase"/>
</dbReference>
<dbReference type="InterPro" id="IPR025984">
    <property type="entry name" value="DCTPP"/>
</dbReference>
<protein>
    <recommendedName>
        <fullName evidence="2">Nucleotide pyrophosphohydrolase</fullName>
    </recommendedName>
</protein>
<dbReference type="PIRSF" id="PIRSF029826">
    <property type="entry name" value="UCP029826_pph"/>
    <property type="match status" value="1"/>
</dbReference>
<dbReference type="EMBL" id="UOFZ01000150">
    <property type="protein sequence ID" value="VAX13972.1"/>
    <property type="molecule type" value="Genomic_DNA"/>
</dbReference>